<dbReference type="SUPFAM" id="SSF51430">
    <property type="entry name" value="NAD(P)-linked oxidoreductase"/>
    <property type="match status" value="1"/>
</dbReference>
<dbReference type="EMBL" id="BTSY01000002">
    <property type="protein sequence ID" value="GMT16498.1"/>
    <property type="molecule type" value="Genomic_DNA"/>
</dbReference>
<dbReference type="CDD" id="cd19135">
    <property type="entry name" value="AKR_CeZK1290-like"/>
    <property type="match status" value="1"/>
</dbReference>
<dbReference type="FunFam" id="3.20.20.100:FF:000015">
    <property type="entry name" value="Oxidoreductase, aldo/keto reductase family"/>
    <property type="match status" value="1"/>
</dbReference>
<evidence type="ECO:0000313" key="5">
    <source>
        <dbReference type="Proteomes" id="UP001432322"/>
    </source>
</evidence>
<dbReference type="PROSITE" id="PS00062">
    <property type="entry name" value="ALDOKETO_REDUCTASE_2"/>
    <property type="match status" value="1"/>
</dbReference>
<name>A0AAV5VE61_9BILA</name>
<dbReference type="PANTHER" id="PTHR43827">
    <property type="entry name" value="2,5-DIKETO-D-GLUCONIC ACID REDUCTASE"/>
    <property type="match status" value="1"/>
</dbReference>
<dbReference type="InterPro" id="IPR023210">
    <property type="entry name" value="NADP_OxRdtase_dom"/>
</dbReference>
<organism evidence="4 5">
    <name type="scientific">Pristionchus fissidentatus</name>
    <dbReference type="NCBI Taxonomy" id="1538716"/>
    <lineage>
        <taxon>Eukaryota</taxon>
        <taxon>Metazoa</taxon>
        <taxon>Ecdysozoa</taxon>
        <taxon>Nematoda</taxon>
        <taxon>Chromadorea</taxon>
        <taxon>Rhabditida</taxon>
        <taxon>Rhabditina</taxon>
        <taxon>Diplogasteromorpha</taxon>
        <taxon>Diplogasteroidea</taxon>
        <taxon>Neodiplogasteridae</taxon>
        <taxon>Pristionchus</taxon>
    </lineage>
</organism>
<keyword evidence="5" id="KW-1185">Reference proteome</keyword>
<gene>
    <name evidence="4" type="ORF">PFISCL1PPCAC_7795</name>
</gene>
<comment type="similarity">
    <text evidence="1">Belongs to the aldo/keto reductase family.</text>
</comment>
<dbReference type="InterPro" id="IPR020471">
    <property type="entry name" value="AKR"/>
</dbReference>
<dbReference type="Pfam" id="PF00248">
    <property type="entry name" value="Aldo_ket_red"/>
    <property type="match status" value="1"/>
</dbReference>
<evidence type="ECO:0000313" key="4">
    <source>
        <dbReference type="EMBL" id="GMT16498.1"/>
    </source>
</evidence>
<dbReference type="PANTHER" id="PTHR43827:SF10">
    <property type="entry name" value="ZGC:110366"/>
    <property type="match status" value="1"/>
</dbReference>
<evidence type="ECO:0000259" key="3">
    <source>
        <dbReference type="Pfam" id="PF00248"/>
    </source>
</evidence>
<dbReference type="InterPro" id="IPR036812">
    <property type="entry name" value="NAD(P)_OxRdtase_dom_sf"/>
</dbReference>
<comment type="caution">
    <text evidence="4">The sequence shown here is derived from an EMBL/GenBank/DDBJ whole genome shotgun (WGS) entry which is preliminary data.</text>
</comment>
<dbReference type="Gene3D" id="3.20.20.100">
    <property type="entry name" value="NADP-dependent oxidoreductase domain"/>
    <property type="match status" value="1"/>
</dbReference>
<evidence type="ECO:0000256" key="2">
    <source>
        <dbReference type="ARBA" id="ARBA00023002"/>
    </source>
</evidence>
<keyword evidence="2" id="KW-0560">Oxidoreductase</keyword>
<dbReference type="GO" id="GO:0016491">
    <property type="term" value="F:oxidoreductase activity"/>
    <property type="evidence" value="ECO:0007669"/>
    <property type="project" value="UniProtKB-KW"/>
</dbReference>
<evidence type="ECO:0000256" key="1">
    <source>
        <dbReference type="ARBA" id="ARBA00007905"/>
    </source>
</evidence>
<proteinExistence type="inferred from homology"/>
<accession>A0AAV5VE61</accession>
<protein>
    <recommendedName>
        <fullName evidence="3">NADP-dependent oxidoreductase domain-containing protein</fullName>
    </recommendedName>
</protein>
<dbReference type="AlphaFoldDB" id="A0AAV5VE61"/>
<reference evidence="4" key="1">
    <citation type="submission" date="2023-10" db="EMBL/GenBank/DDBJ databases">
        <title>Genome assembly of Pristionchus species.</title>
        <authorList>
            <person name="Yoshida K."/>
            <person name="Sommer R.J."/>
        </authorList>
    </citation>
    <scope>NUCLEOTIDE SEQUENCE</scope>
    <source>
        <strain evidence="4">RS5133</strain>
    </source>
</reference>
<dbReference type="PRINTS" id="PR00069">
    <property type="entry name" value="ALDKETRDTASE"/>
</dbReference>
<dbReference type="InterPro" id="IPR018170">
    <property type="entry name" value="Aldo/ket_reductase_CS"/>
</dbReference>
<feature type="domain" description="NADP-dependent oxidoreductase" evidence="3">
    <location>
        <begin position="74"/>
        <end position="309"/>
    </location>
</feature>
<sequence>MVNDRRKRSMFNGLVAGLDNEYGSYKRYEPSSIGDIDLPSTSTSRSEATVALSNGVRMPLLGLGTTHSGGYYHDVVLHALRNSGYRMIDTARRYGVEAELGIAIRDCGVPREELFVSTKLWPTDYCGGVEAAFQKQAAKLNVDYLDSFLLHFPDVPEWLGNDKNAREETWRRMELLYEQGKCRSIGVSNFEIADMEEMEEYTSIFPHINQCEYQPLYDPTALREYCSDKKVLFTGYCPLAKGRALKNEIIQRIARKHGKTPAQICLRWSIENGVPVIPKSKDIERIDENARIFDFSLSHEDHKLITALNSPANKVLKHEDLTDKWNLPDGYKLAGRVYGVPTQPSIDAPIINKPESKYRIQALSSITNSPTLKHGAF</sequence>
<dbReference type="Proteomes" id="UP001432322">
    <property type="component" value="Unassembled WGS sequence"/>
</dbReference>